<evidence type="ECO:0000313" key="2">
    <source>
        <dbReference type="EMBL" id="CAE4571681.1"/>
    </source>
</evidence>
<feature type="transmembrane region" description="Helical" evidence="1">
    <location>
        <begin position="92"/>
        <end position="112"/>
    </location>
</feature>
<name>A0A7S4UJ76_9DINO</name>
<feature type="transmembrane region" description="Helical" evidence="1">
    <location>
        <begin position="21"/>
        <end position="54"/>
    </location>
</feature>
<keyword evidence="1" id="KW-0812">Transmembrane</keyword>
<evidence type="ECO:0000256" key="1">
    <source>
        <dbReference type="SAM" id="Phobius"/>
    </source>
</evidence>
<sequence>MVGAKLVYGEPPPLFFGTYPLTVGVQVICVFHALLCIFVIAAASSVVTLHVYVYEVSPTVQALISAWHMLGVSVTVGALISCSLRNEFPMRVYCYYLLVTVAGWAVLTVSVISQGRACSFVSDSKSTERIGSTFSCGMISAMGLFAMLTISVLVAYCSWLVWHMKEHLAERENAQSLLHLEDPQVKALREGRDIGLGGQHRNPYEDFDEQSYANNFEEKADMPPVVDRSAWANPRPGQQPDWGSLRIRMART</sequence>
<keyword evidence="1" id="KW-0472">Membrane</keyword>
<reference evidence="2" key="1">
    <citation type="submission" date="2021-01" db="EMBL/GenBank/DDBJ databases">
        <authorList>
            <person name="Corre E."/>
            <person name="Pelletier E."/>
            <person name="Niang G."/>
            <person name="Scheremetjew M."/>
            <person name="Finn R."/>
            <person name="Kale V."/>
            <person name="Holt S."/>
            <person name="Cochrane G."/>
            <person name="Meng A."/>
            <person name="Brown T."/>
            <person name="Cohen L."/>
        </authorList>
    </citation>
    <scope>NUCLEOTIDE SEQUENCE</scope>
    <source>
        <strain evidence="2">CCMP3105</strain>
    </source>
</reference>
<feature type="transmembrane region" description="Helical" evidence="1">
    <location>
        <begin position="60"/>
        <end position="80"/>
    </location>
</feature>
<gene>
    <name evidence="2" type="ORF">AMON00008_LOCUS11300</name>
</gene>
<dbReference type="EMBL" id="HBNR01017136">
    <property type="protein sequence ID" value="CAE4571681.1"/>
    <property type="molecule type" value="Transcribed_RNA"/>
</dbReference>
<protein>
    <submittedName>
        <fullName evidence="2">Uncharacterized protein</fullName>
    </submittedName>
</protein>
<dbReference type="AlphaFoldDB" id="A0A7S4UJ76"/>
<keyword evidence="1" id="KW-1133">Transmembrane helix</keyword>
<accession>A0A7S4UJ76</accession>
<organism evidence="2">
    <name type="scientific">Alexandrium monilatum</name>
    <dbReference type="NCBI Taxonomy" id="311494"/>
    <lineage>
        <taxon>Eukaryota</taxon>
        <taxon>Sar</taxon>
        <taxon>Alveolata</taxon>
        <taxon>Dinophyceae</taxon>
        <taxon>Gonyaulacales</taxon>
        <taxon>Pyrocystaceae</taxon>
        <taxon>Alexandrium</taxon>
    </lineage>
</organism>
<proteinExistence type="predicted"/>
<feature type="transmembrane region" description="Helical" evidence="1">
    <location>
        <begin position="132"/>
        <end position="162"/>
    </location>
</feature>